<dbReference type="InterPro" id="IPR011009">
    <property type="entry name" value="Kinase-like_dom_sf"/>
</dbReference>
<dbReference type="InterPro" id="IPR032675">
    <property type="entry name" value="LRR_dom_sf"/>
</dbReference>
<keyword evidence="2" id="KW-0677">Repeat</keyword>
<dbReference type="Gene3D" id="3.30.200.20">
    <property type="entry name" value="Phosphorylase Kinase, domain 1"/>
    <property type="match status" value="1"/>
</dbReference>
<dbReference type="InterPro" id="IPR050647">
    <property type="entry name" value="Plant_LRR-RLKs"/>
</dbReference>
<dbReference type="PROSITE" id="PS50011">
    <property type="entry name" value="PROTEIN_KINASE_DOM"/>
    <property type="match status" value="1"/>
</dbReference>
<feature type="binding site" evidence="3">
    <location>
        <position position="150"/>
    </location>
    <ligand>
        <name>ATP</name>
        <dbReference type="ChEBI" id="CHEBI:30616"/>
    </ligand>
</feature>
<proteinExistence type="predicted"/>
<dbReference type="PROSITE" id="PS00107">
    <property type="entry name" value="PROTEIN_KINASE_ATP"/>
    <property type="match status" value="1"/>
</dbReference>
<keyword evidence="6" id="KW-1185">Reference proteome</keyword>
<accession>A0A9X3DH62</accession>
<keyword evidence="3" id="KW-0067">ATP-binding</keyword>
<dbReference type="AlphaFoldDB" id="A0A9X3DH62"/>
<keyword evidence="5" id="KW-0418">Kinase</keyword>
<evidence type="ECO:0000313" key="6">
    <source>
        <dbReference type="Proteomes" id="UP001142592"/>
    </source>
</evidence>
<name>A0A9X3DH62_9SPHI</name>
<dbReference type="Pfam" id="PF13855">
    <property type="entry name" value="LRR_8"/>
    <property type="match status" value="1"/>
</dbReference>
<dbReference type="RefSeq" id="WP_238533780.1">
    <property type="nucleotide sequence ID" value="NZ_JAPJUH010000006.1"/>
</dbReference>
<feature type="domain" description="Protein kinase" evidence="4">
    <location>
        <begin position="119"/>
        <end position="351"/>
    </location>
</feature>
<dbReference type="GO" id="GO:0004672">
    <property type="term" value="F:protein kinase activity"/>
    <property type="evidence" value="ECO:0007669"/>
    <property type="project" value="InterPro"/>
</dbReference>
<evidence type="ECO:0000256" key="3">
    <source>
        <dbReference type="PROSITE-ProRule" id="PRU10141"/>
    </source>
</evidence>
<dbReference type="Proteomes" id="UP001142592">
    <property type="component" value="Unassembled WGS sequence"/>
</dbReference>
<dbReference type="InterPro" id="IPR017441">
    <property type="entry name" value="Protein_kinase_ATP_BS"/>
</dbReference>
<dbReference type="Gene3D" id="1.10.510.10">
    <property type="entry name" value="Transferase(Phosphotransferase) domain 1"/>
    <property type="match status" value="1"/>
</dbReference>
<dbReference type="Gene3D" id="3.80.10.10">
    <property type="entry name" value="Ribonuclease Inhibitor"/>
    <property type="match status" value="1"/>
</dbReference>
<dbReference type="InterPro" id="IPR001245">
    <property type="entry name" value="Ser-Thr/Tyr_kinase_cat_dom"/>
</dbReference>
<protein>
    <submittedName>
        <fullName evidence="5">Leucine-rich repeat-containing protein kinase family protein</fullName>
    </submittedName>
</protein>
<dbReference type="Pfam" id="PF07714">
    <property type="entry name" value="PK_Tyr_Ser-Thr"/>
    <property type="match status" value="1"/>
</dbReference>
<gene>
    <name evidence="5" type="ORF">OQZ29_20745</name>
</gene>
<dbReference type="Pfam" id="PF00560">
    <property type="entry name" value="LRR_1"/>
    <property type="match status" value="1"/>
</dbReference>
<dbReference type="InterPro" id="IPR003591">
    <property type="entry name" value="Leu-rich_rpt_typical-subtyp"/>
</dbReference>
<evidence type="ECO:0000256" key="1">
    <source>
        <dbReference type="ARBA" id="ARBA00022614"/>
    </source>
</evidence>
<dbReference type="SUPFAM" id="SSF56112">
    <property type="entry name" value="Protein kinase-like (PK-like)"/>
    <property type="match status" value="1"/>
</dbReference>
<organism evidence="5 6">
    <name type="scientific">Pedobacter agri</name>
    <dbReference type="NCBI Taxonomy" id="454586"/>
    <lineage>
        <taxon>Bacteria</taxon>
        <taxon>Pseudomonadati</taxon>
        <taxon>Bacteroidota</taxon>
        <taxon>Sphingobacteriia</taxon>
        <taxon>Sphingobacteriales</taxon>
        <taxon>Sphingobacteriaceae</taxon>
        <taxon>Pedobacter</taxon>
    </lineage>
</organism>
<keyword evidence="1" id="KW-0433">Leucine-rich repeat</keyword>
<keyword evidence="3" id="KW-0547">Nucleotide-binding</keyword>
<dbReference type="GO" id="GO:0005524">
    <property type="term" value="F:ATP binding"/>
    <property type="evidence" value="ECO:0007669"/>
    <property type="project" value="UniProtKB-UniRule"/>
</dbReference>
<dbReference type="InterPro" id="IPR001611">
    <property type="entry name" value="Leu-rich_rpt"/>
</dbReference>
<dbReference type="EMBL" id="JAPJUH010000006">
    <property type="protein sequence ID" value="MCX3267202.1"/>
    <property type="molecule type" value="Genomic_DNA"/>
</dbReference>
<dbReference type="InterPro" id="IPR000719">
    <property type="entry name" value="Prot_kinase_dom"/>
</dbReference>
<evidence type="ECO:0000313" key="5">
    <source>
        <dbReference type="EMBL" id="MCX3267202.1"/>
    </source>
</evidence>
<dbReference type="SMART" id="SM00369">
    <property type="entry name" value="LRR_TYP"/>
    <property type="match status" value="3"/>
</dbReference>
<comment type="caution">
    <text evidence="5">The sequence shown here is derived from an EMBL/GenBank/DDBJ whole genome shotgun (WGS) entry which is preliminary data.</text>
</comment>
<evidence type="ECO:0000259" key="4">
    <source>
        <dbReference type="PROSITE" id="PS50011"/>
    </source>
</evidence>
<evidence type="ECO:0000256" key="2">
    <source>
        <dbReference type="ARBA" id="ARBA00022737"/>
    </source>
</evidence>
<keyword evidence="5" id="KW-0808">Transferase</keyword>
<reference evidence="5" key="1">
    <citation type="submission" date="2022-11" db="EMBL/GenBank/DDBJ databases">
        <authorList>
            <person name="Graham C."/>
            <person name="Newman J.D."/>
        </authorList>
    </citation>
    <scope>NUCLEOTIDE SEQUENCE</scope>
    <source>
        <strain evidence="5">DSM 19486</strain>
    </source>
</reference>
<dbReference type="PANTHER" id="PTHR48056">
    <property type="entry name" value="LRR RECEPTOR-LIKE SERINE/THREONINE-PROTEIN KINASE-RELATED"/>
    <property type="match status" value="1"/>
</dbReference>
<sequence>MDIVGFKSNNIKVIPASALHPNLRWLILTGNKIEALPPSIGNCKRMQKLMLAGNQLTSLPETLANCSNLSLLRIAANRITELPEWLLGLPNLAWLAFSGNHFKQDFTFADAQELNFEQFNLKELLGEGASGTIYKAERSNGDAIVNVAVKIFKGNVTSDGYPDDEMNAYIAAGSHPALVGLLGKVNFSKEKKRGLVMNLIPEDFFNLGAPPSLESCTRDIFNTGIGLSKLQVLKVANSMASVAQQLHARGIIHGDLYAHNILINENGETLFGDFGAASFYDKNNAVVSVYLEKIEVKAYGYLLDDLLTICVEEENPSLIELARLRDLCLSSQHAERPGFDEIVESLTALSN</sequence>
<dbReference type="SUPFAM" id="SSF52075">
    <property type="entry name" value="Outer arm dynein light chain 1"/>
    <property type="match status" value="1"/>
</dbReference>